<gene>
    <name evidence="2" type="ORF">LDAN0321_LOCUS1361</name>
</gene>
<feature type="compositionally biased region" description="Polar residues" evidence="1">
    <location>
        <begin position="430"/>
        <end position="440"/>
    </location>
</feature>
<feature type="compositionally biased region" description="Low complexity" evidence="1">
    <location>
        <begin position="321"/>
        <end position="336"/>
    </location>
</feature>
<dbReference type="AlphaFoldDB" id="A0A7S2JUH4"/>
<dbReference type="EMBL" id="HBGY01002023">
    <property type="protein sequence ID" value="CAD9557945.1"/>
    <property type="molecule type" value="Transcribed_RNA"/>
</dbReference>
<protein>
    <submittedName>
        <fullName evidence="2">Uncharacterized protein</fullName>
    </submittedName>
</protein>
<feature type="region of interest" description="Disordered" evidence="1">
    <location>
        <begin position="351"/>
        <end position="510"/>
    </location>
</feature>
<feature type="compositionally biased region" description="Polar residues" evidence="1">
    <location>
        <begin position="360"/>
        <end position="378"/>
    </location>
</feature>
<reference evidence="2" key="1">
    <citation type="submission" date="2021-01" db="EMBL/GenBank/DDBJ databases">
        <authorList>
            <person name="Corre E."/>
            <person name="Pelletier E."/>
            <person name="Niang G."/>
            <person name="Scheremetjew M."/>
            <person name="Finn R."/>
            <person name="Kale V."/>
            <person name="Holt S."/>
            <person name="Cochrane G."/>
            <person name="Meng A."/>
            <person name="Brown T."/>
            <person name="Cohen L."/>
        </authorList>
    </citation>
    <scope>NUCLEOTIDE SEQUENCE</scope>
    <source>
        <strain evidence="2">B650</strain>
    </source>
</reference>
<accession>A0A7S2JUH4</accession>
<name>A0A7S2JUH4_9STRA</name>
<feature type="compositionally biased region" description="Basic and acidic residues" evidence="1">
    <location>
        <begin position="470"/>
        <end position="488"/>
    </location>
</feature>
<feature type="region of interest" description="Disordered" evidence="1">
    <location>
        <begin position="216"/>
        <end position="240"/>
    </location>
</feature>
<feature type="compositionally biased region" description="Polar residues" evidence="1">
    <location>
        <begin position="390"/>
        <end position="418"/>
    </location>
</feature>
<organism evidence="2">
    <name type="scientific">Leptocylindrus danicus</name>
    <dbReference type="NCBI Taxonomy" id="163516"/>
    <lineage>
        <taxon>Eukaryota</taxon>
        <taxon>Sar</taxon>
        <taxon>Stramenopiles</taxon>
        <taxon>Ochrophyta</taxon>
        <taxon>Bacillariophyta</taxon>
        <taxon>Coscinodiscophyceae</taxon>
        <taxon>Chaetocerotophycidae</taxon>
        <taxon>Leptocylindrales</taxon>
        <taxon>Leptocylindraceae</taxon>
        <taxon>Leptocylindrus</taxon>
    </lineage>
</organism>
<evidence type="ECO:0000313" key="2">
    <source>
        <dbReference type="EMBL" id="CAD9557945.1"/>
    </source>
</evidence>
<proteinExistence type="predicted"/>
<feature type="region of interest" description="Disordered" evidence="1">
    <location>
        <begin position="309"/>
        <end position="336"/>
    </location>
</feature>
<sequence length="604" mass="64217">MMTRGQKRSLGNTADAALLSLAQSNSGIHQLQQTRNALFLEQQRAQAVAQLGAVSSMRFHTNGMATSAPTATSMNARSDQLSRAYLELTAASNATSTGGASNHQQRLQLEELLAANSSALAPLQARSCFLSGSSSLGQQQQQQQQHQVFSSNANVASAARSSLLSNILSGGTLNVNHTTVNAATTIQQAVAAQHQQQRHQQRQVAAAALNQQRCQPVHTNNNNPATGRSQGNNSKKRGSSMTILAPCRARGMPVDHNPKTAHFIISEDLEHGTELVCSYPACRNTGVKFCFCAYCQTPVAKRNFRKRHMHDHEDGKNPNHTPTSTTTTSITVPQSTTTASTTAAIMMEASPGSDPAARLNMNNNHLTVGGPTASSGNPYSEAPGAEMNHHNAQTTTSSQRISDTSSGNTPPGQLFSNSEKMRQVIRKLLSESSSNNNTAGISGGVATKRAAEGTNDGESVALAGDNDEDIVIKDGKKSCDEKGEKSENGEGSNGNDNDELSSMSGNSDDEYRGLIRAHSSRINANIAAKKTGDSGAVALGRENDEDANQDGKTGNVDEINALESWVKLLFSRPTTNSDPQSTSSWILQVLQTSGDFHEFLSSEM</sequence>
<feature type="compositionally biased region" description="Polar residues" evidence="1">
    <location>
        <begin position="216"/>
        <end position="233"/>
    </location>
</feature>
<evidence type="ECO:0000256" key="1">
    <source>
        <dbReference type="SAM" id="MobiDB-lite"/>
    </source>
</evidence>